<gene>
    <name evidence="1" type="ORF">GGQ22_13720</name>
</gene>
<keyword evidence="2" id="KW-1185">Reference proteome</keyword>
<dbReference type="EMBL" id="WLCI01000015">
    <property type="protein sequence ID" value="MTB96138.1"/>
    <property type="molecule type" value="Genomic_DNA"/>
</dbReference>
<dbReference type="AlphaFoldDB" id="A0A6I3JDI1"/>
<dbReference type="Proteomes" id="UP000433406">
    <property type="component" value="Unassembled WGS sequence"/>
</dbReference>
<name>A0A6I3JDI1_9ACTN</name>
<organism evidence="1 2">
    <name type="scientific">Nocardioides marmotae</name>
    <dbReference type="NCBI Taxonomy" id="2663857"/>
    <lineage>
        <taxon>Bacteria</taxon>
        <taxon>Bacillati</taxon>
        <taxon>Actinomycetota</taxon>
        <taxon>Actinomycetes</taxon>
        <taxon>Propionibacteriales</taxon>
        <taxon>Nocardioidaceae</taxon>
        <taxon>Nocardioides</taxon>
    </lineage>
</organism>
<evidence type="ECO:0000313" key="1">
    <source>
        <dbReference type="EMBL" id="MTB96138.1"/>
    </source>
</evidence>
<evidence type="ECO:0000313" key="2">
    <source>
        <dbReference type="Proteomes" id="UP000433406"/>
    </source>
</evidence>
<comment type="caution">
    <text evidence="1">The sequence shown here is derived from an EMBL/GenBank/DDBJ whole genome shotgun (WGS) entry which is preliminary data.</text>
</comment>
<sequence length="216" mass="23476">MTEEQRAALGEDLATWIESLGLEGHLTEAGLPTFRRDGEDGRARWIDPGTGGDLSLAQLRDVEQLLRSEGTEPEHAVPVSLLVLRRHARLREELLATPWHDYASLAELRGASLEATRFAVHKAASTHRLLVVPVEERSIVPAFQLSGDGEVRADLAPVLEPILAARMDPWRAWAWLTQPAGLLGGLVPERAVADPETADLVLTAAVRLAERVSAGS</sequence>
<protein>
    <recommendedName>
        <fullName evidence="3">DUF2384 domain-containing protein</fullName>
    </recommendedName>
</protein>
<accession>A0A6I3JDI1</accession>
<reference evidence="1 2" key="1">
    <citation type="submission" date="2019-10" db="EMBL/GenBank/DDBJ databases">
        <title>Nocardioides novel species isolated from the excrement of Marmot.</title>
        <authorList>
            <person name="Zhang G."/>
        </authorList>
    </citation>
    <scope>NUCLEOTIDE SEQUENCE [LARGE SCALE GENOMIC DNA]</scope>
    <source>
        <strain evidence="2">zg-579</strain>
    </source>
</reference>
<evidence type="ECO:0008006" key="3">
    <source>
        <dbReference type="Google" id="ProtNLM"/>
    </source>
</evidence>
<proteinExistence type="predicted"/>
<dbReference type="RefSeq" id="WP_154615870.1">
    <property type="nucleotide sequence ID" value="NZ_CP053660.1"/>
</dbReference>